<keyword evidence="1" id="KW-0812">Transmembrane</keyword>
<feature type="transmembrane region" description="Helical" evidence="1">
    <location>
        <begin position="21"/>
        <end position="43"/>
    </location>
</feature>
<keyword evidence="1" id="KW-0472">Membrane</keyword>
<organism evidence="3 4">
    <name type="scientific">Tetragenococcus solitarius</name>
    <dbReference type="NCBI Taxonomy" id="71453"/>
    <lineage>
        <taxon>Bacteria</taxon>
        <taxon>Bacillati</taxon>
        <taxon>Bacillota</taxon>
        <taxon>Bacilli</taxon>
        <taxon>Lactobacillales</taxon>
        <taxon>Enterococcaceae</taxon>
        <taxon>Tetragenococcus</taxon>
    </lineage>
</organism>
<dbReference type="EMBL" id="BAAAXQ010000010">
    <property type="protein sequence ID" value="GAA3011022.1"/>
    <property type="molecule type" value="Genomic_DNA"/>
</dbReference>
<evidence type="ECO:0000259" key="2">
    <source>
        <dbReference type="Pfam" id="PF00689"/>
    </source>
</evidence>
<comment type="caution">
    <text evidence="3">The sequence shown here is derived from an EMBL/GenBank/DDBJ whole genome shotgun (WGS) entry which is preliminary data.</text>
</comment>
<keyword evidence="4" id="KW-1185">Reference proteome</keyword>
<protein>
    <recommendedName>
        <fullName evidence="2">Cation-transporting P-type ATPase C-terminal domain-containing protein</fullName>
    </recommendedName>
</protein>
<dbReference type="InterPro" id="IPR023298">
    <property type="entry name" value="ATPase_P-typ_TM_dom_sf"/>
</dbReference>
<evidence type="ECO:0000313" key="4">
    <source>
        <dbReference type="Proteomes" id="UP001501577"/>
    </source>
</evidence>
<feature type="transmembrane region" description="Helical" evidence="1">
    <location>
        <begin position="55"/>
        <end position="75"/>
    </location>
</feature>
<feature type="domain" description="Cation-transporting P-type ATPase C-terminal" evidence="2">
    <location>
        <begin position="1"/>
        <end position="76"/>
    </location>
</feature>
<proteinExistence type="predicted"/>
<dbReference type="SUPFAM" id="SSF81665">
    <property type="entry name" value="Calcium ATPase, transmembrane domain M"/>
    <property type="match status" value="1"/>
</dbReference>
<dbReference type="Gene3D" id="1.20.1110.10">
    <property type="entry name" value="Calcium-transporting ATPase, transmembrane domain"/>
    <property type="match status" value="1"/>
</dbReference>
<accession>A0ABN3Y009</accession>
<name>A0ABN3Y009_9ENTE</name>
<dbReference type="InterPro" id="IPR006068">
    <property type="entry name" value="ATPase_P-typ_cation-transptr_C"/>
</dbReference>
<evidence type="ECO:0000313" key="3">
    <source>
        <dbReference type="EMBL" id="GAA3011022.1"/>
    </source>
</evidence>
<keyword evidence="1" id="KW-1133">Transmembrane helix</keyword>
<dbReference type="Proteomes" id="UP001501577">
    <property type="component" value="Unassembled WGS sequence"/>
</dbReference>
<reference evidence="3 4" key="1">
    <citation type="journal article" date="2019" name="Int. J. Syst. Evol. Microbiol.">
        <title>The Global Catalogue of Microorganisms (GCM) 10K type strain sequencing project: providing services to taxonomists for standard genome sequencing and annotation.</title>
        <authorList>
            <consortium name="The Broad Institute Genomics Platform"/>
            <consortium name="The Broad Institute Genome Sequencing Center for Infectious Disease"/>
            <person name="Wu L."/>
            <person name="Ma J."/>
        </authorList>
    </citation>
    <scope>NUCLEOTIDE SEQUENCE [LARGE SCALE GENOMIC DNA]</scope>
    <source>
        <strain evidence="3 4">JCM 8736</strain>
    </source>
</reference>
<sequence>MHIFNVRKTNSFGLNRSFLQNKALVGSIVLSIALQLVAIYVPLMNDLLGTEPLRLITWGMILAAAILSTIVVGVFNKIKYHH</sequence>
<gene>
    <name evidence="3" type="ORF">GCM10019998_03980</name>
</gene>
<dbReference type="Pfam" id="PF00689">
    <property type="entry name" value="Cation_ATPase_C"/>
    <property type="match status" value="1"/>
</dbReference>
<evidence type="ECO:0000256" key="1">
    <source>
        <dbReference type="SAM" id="Phobius"/>
    </source>
</evidence>